<feature type="compositionally biased region" description="Acidic residues" evidence="1">
    <location>
        <begin position="80"/>
        <end position="89"/>
    </location>
</feature>
<keyword evidence="3" id="KW-1185">Reference proteome</keyword>
<evidence type="ECO:0000313" key="2">
    <source>
        <dbReference type="EMBL" id="KAK7676824.1"/>
    </source>
</evidence>
<evidence type="ECO:0000313" key="3">
    <source>
        <dbReference type="Proteomes" id="UP001385951"/>
    </source>
</evidence>
<protein>
    <submittedName>
        <fullName evidence="2">Uncharacterized protein</fullName>
    </submittedName>
</protein>
<sequence>MRTRSHDKKGPAQPPPPVKHKRQPVTYSARLEEELLASAQRHKLGTVFKVGDRETLGDRILPRQPSGSNVGPIPPSADVVESDDSEDTDDHQQSPFLFDAHPLPTSGTLTSHEVAIFHSGSVPDREETASRSSTPPSSRFKFRNIAASSGGDRSPASFSLPHPLTPLSLQQVRPPSPLNDLIDRDSGDSSEDGQPSPFTFTPQHSDAESSGPASPVNLDIISFDNEVNPPTQSISADQDSGDDSDDSLPSPFHFSSQHSEDESDNIPQSPFRFPGNQSAEESDDTPPSPFRFTHNLGGESDNTPPSPFRFGHCSGEDSDDHSGEDSDDHSGKDSEEPPASPFSFSDKGADDDADSHPPSPFNLSGQHRGHEFDDPLEHSSNLDNQVADEDSSDRNPSPFLFATGNNIHGRRAASVGDVGFSFISGHPSSTLRASPEPENVLSDEDLRIHAIEIWHQRYKHMFPEKRYPSSHVNAPEPLLSKVSSRDIEQHQMSFRRYLEYLRQRDLSGVGRQDEEDNAHPESGRNVNSEDKGKGKLFDEEYILRDSTSADRRITPRPDSTLWSDYLQGVAGIHSLSMLHCFSVNPGALQEDFEIPYCTLKRRRSNSLLDLPRATSHSEAISNTIALSEDLEDRLSLLQDRTFEQFNYSVLARLDTYKDLRM</sequence>
<feature type="region of interest" description="Disordered" evidence="1">
    <location>
        <begin position="508"/>
        <end position="532"/>
    </location>
</feature>
<reference evidence="2 3" key="1">
    <citation type="submission" date="2022-09" db="EMBL/GenBank/DDBJ databases">
        <authorList>
            <person name="Palmer J.M."/>
        </authorList>
    </citation>
    <scope>NUCLEOTIDE SEQUENCE [LARGE SCALE GENOMIC DNA]</scope>
    <source>
        <strain evidence="2 3">DSM 7382</strain>
    </source>
</reference>
<feature type="compositionally biased region" description="Polar residues" evidence="1">
    <location>
        <begin position="192"/>
        <end position="204"/>
    </location>
</feature>
<gene>
    <name evidence="2" type="ORF">QCA50_020230</name>
</gene>
<feature type="compositionally biased region" description="Basic and acidic residues" evidence="1">
    <location>
        <begin position="50"/>
        <end position="61"/>
    </location>
</feature>
<organism evidence="2 3">
    <name type="scientific">Cerrena zonata</name>
    <dbReference type="NCBI Taxonomy" id="2478898"/>
    <lineage>
        <taxon>Eukaryota</taxon>
        <taxon>Fungi</taxon>
        <taxon>Dikarya</taxon>
        <taxon>Basidiomycota</taxon>
        <taxon>Agaricomycotina</taxon>
        <taxon>Agaricomycetes</taxon>
        <taxon>Polyporales</taxon>
        <taxon>Cerrenaceae</taxon>
        <taxon>Cerrena</taxon>
    </lineage>
</organism>
<feature type="compositionally biased region" description="Basic and acidic residues" evidence="1">
    <location>
        <begin position="368"/>
        <end position="377"/>
    </location>
</feature>
<proteinExistence type="predicted"/>
<feature type="compositionally biased region" description="Low complexity" evidence="1">
    <location>
        <begin position="130"/>
        <end position="139"/>
    </location>
</feature>
<feature type="compositionally biased region" description="Basic and acidic residues" evidence="1">
    <location>
        <begin position="320"/>
        <end position="335"/>
    </location>
</feature>
<feature type="region of interest" description="Disordered" evidence="1">
    <location>
        <begin position="44"/>
        <end position="402"/>
    </location>
</feature>
<comment type="caution">
    <text evidence="2">The sequence shown here is derived from an EMBL/GenBank/DDBJ whole genome shotgun (WGS) entry which is preliminary data.</text>
</comment>
<dbReference type="EMBL" id="JASBNA010000103">
    <property type="protein sequence ID" value="KAK7676824.1"/>
    <property type="molecule type" value="Genomic_DNA"/>
</dbReference>
<name>A0AAW0FFE3_9APHY</name>
<evidence type="ECO:0000256" key="1">
    <source>
        <dbReference type="SAM" id="MobiDB-lite"/>
    </source>
</evidence>
<feature type="compositionally biased region" description="Low complexity" evidence="1">
    <location>
        <begin position="247"/>
        <end position="256"/>
    </location>
</feature>
<accession>A0AAW0FFE3</accession>
<dbReference type="Proteomes" id="UP001385951">
    <property type="component" value="Unassembled WGS sequence"/>
</dbReference>
<feature type="compositionally biased region" description="Basic and acidic residues" evidence="1">
    <location>
        <begin position="517"/>
        <end position="532"/>
    </location>
</feature>
<dbReference type="AlphaFoldDB" id="A0AAW0FFE3"/>
<feature type="region of interest" description="Disordered" evidence="1">
    <location>
        <begin position="1"/>
        <end position="27"/>
    </location>
</feature>